<feature type="domain" description="WAP" evidence="3">
    <location>
        <begin position="130"/>
        <end position="185"/>
    </location>
</feature>
<evidence type="ECO:0000256" key="2">
    <source>
        <dbReference type="SAM" id="SignalP"/>
    </source>
</evidence>
<accession>A0A7G3QL94</accession>
<dbReference type="EMBL" id="MT102281">
    <property type="protein sequence ID" value="QIE09215.1"/>
    <property type="molecule type" value="mRNA"/>
</dbReference>
<dbReference type="GO" id="GO:0005576">
    <property type="term" value="C:extracellular region"/>
    <property type="evidence" value="ECO:0007669"/>
    <property type="project" value="InterPro"/>
</dbReference>
<dbReference type="AlphaFoldDB" id="A0A7G3QL94"/>
<dbReference type="GO" id="GO:0030414">
    <property type="term" value="F:peptidase inhibitor activity"/>
    <property type="evidence" value="ECO:0007669"/>
    <property type="project" value="InterPro"/>
</dbReference>
<evidence type="ECO:0000259" key="3">
    <source>
        <dbReference type="PROSITE" id="PS51390"/>
    </source>
</evidence>
<evidence type="ECO:0000313" key="4">
    <source>
        <dbReference type="EMBL" id="QIE09215.1"/>
    </source>
</evidence>
<protein>
    <submittedName>
        <fullName evidence="4">Re-crustin</fullName>
    </submittedName>
</protein>
<keyword evidence="2" id="KW-0732">Signal</keyword>
<dbReference type="Gene3D" id="4.10.75.10">
    <property type="entry name" value="Elafin-like"/>
    <property type="match status" value="1"/>
</dbReference>
<feature type="region of interest" description="Disordered" evidence="1">
    <location>
        <begin position="51"/>
        <end position="94"/>
    </location>
</feature>
<proteinExistence type="evidence at transcript level"/>
<dbReference type="SMART" id="SM00217">
    <property type="entry name" value="WAP"/>
    <property type="match status" value="1"/>
</dbReference>
<dbReference type="InterPro" id="IPR008197">
    <property type="entry name" value="WAP_dom"/>
</dbReference>
<evidence type="ECO:0000256" key="1">
    <source>
        <dbReference type="SAM" id="MobiDB-lite"/>
    </source>
</evidence>
<name>A0A7G3QL94_RIMEX</name>
<organism evidence="4">
    <name type="scientific">Rimicaris exoculata</name>
    <name type="common">Deep-sea hydrothermal vent shrimp</name>
    <dbReference type="NCBI Taxonomy" id="71621"/>
    <lineage>
        <taxon>Eukaryota</taxon>
        <taxon>Metazoa</taxon>
        <taxon>Ecdysozoa</taxon>
        <taxon>Arthropoda</taxon>
        <taxon>Crustacea</taxon>
        <taxon>Multicrustacea</taxon>
        <taxon>Malacostraca</taxon>
        <taxon>Eumalacostraca</taxon>
        <taxon>Eucarida</taxon>
        <taxon>Decapoda</taxon>
        <taxon>Pleocyemata</taxon>
        <taxon>Caridea</taxon>
        <taxon>Bresilioidea</taxon>
        <taxon>Alvinocarididae</taxon>
        <taxon>Rimicaris</taxon>
    </lineage>
</organism>
<dbReference type="PROSITE" id="PS51390">
    <property type="entry name" value="WAP"/>
    <property type="match status" value="1"/>
</dbReference>
<feature type="signal peptide" evidence="2">
    <location>
        <begin position="1"/>
        <end position="15"/>
    </location>
</feature>
<dbReference type="InterPro" id="IPR036645">
    <property type="entry name" value="Elafin-like_sf"/>
</dbReference>
<dbReference type="SUPFAM" id="SSF57256">
    <property type="entry name" value="Elafin-like"/>
    <property type="match status" value="1"/>
</dbReference>
<sequence length="190" mass="19383">MLLLSLIAIANLAMALPEKAQETRHYPGQGGVFPGQGGGFPGQGGGFPGQGGGFPGQGGGFPGQGGGFPGQGGGFPGQGGGFPGQGGGFPGQGGGFPGGSSSCKYWCRTPENQAYCCENGNQAQRPTPRPTIRPGICPPVRPQCPPTRFGGPPQTCSSDSSCTNNYTDKCCFDRCLEEHVCKPPQQNFGR</sequence>
<feature type="chain" id="PRO_5028797863" evidence="2">
    <location>
        <begin position="16"/>
        <end position="190"/>
    </location>
</feature>
<dbReference type="Pfam" id="PF00095">
    <property type="entry name" value="WAP"/>
    <property type="match status" value="1"/>
</dbReference>
<reference evidence="4" key="1">
    <citation type="submission" date="2020-02" db="EMBL/GenBank/DDBJ databases">
        <title>Antimicrobial peptides and ectosymbiotic relationships: involvement of a novel Type IIa crustin in the life cycle of a deep-sea vent shrimp.</title>
        <authorList>
            <person name="Le Bloa S."/>
            <person name="Boidin-Wichlacz C."/>
            <person name="Cueff-Gauchard V."/>
            <person name="Diego Rosa R."/>
            <person name="Cuvillier-Hot V."/>
            <person name="Durand L."/>
            <person name="Methou P."/>
            <person name="Pradillon F."/>
            <person name="Cambon-Bonavita M.-A."/>
            <person name="Tasiemski A."/>
        </authorList>
    </citation>
    <scope>NUCLEOTIDE SEQUENCE</scope>
</reference>